<dbReference type="AlphaFoldDB" id="A0A7U3RWW3"/>
<dbReference type="PANTHER" id="PTHR36181:SF2">
    <property type="entry name" value="INTRON-ENCODED ENDONUCLEASE AI3-RELATED"/>
    <property type="match status" value="1"/>
</dbReference>
<sequence>MKSKKPGIRWIPPEEKRGALLAPFLFANHLTQYYKQIGLPKIKARPTGPGDSKRGAAGFPKGSPGPSYGSPFYGLISCRGAPQAPLFYSFFSSWVVGLMEGAGVFKITGAKKGIQRERKPEGSPPGPIDPILPAHLKIPNSYFFFQWLLFSSSFFTYKIGEKDPQAAGPTQRIPAAGPPSRSQELAAPLILEFELILGPKEGATGYLLRKKLGFGSITFDRKGSVRYHVRDETRLKNLIFFLKEKGALKTLSVIGRDPGGAWGVPAIKILELGSPPRITNAKDLDNFNLDAWLSGFFETTCSFQMFHKRFKTLAGGSKGSRKKRSFGSKIGGTRHRVPRLNFSVGIGARPNSAPPFINPNWSVPGGTRLNISIEHNNKIALLIIKSYFGGHIVRTGCLPRAHRAPEKDLLLDPPFKIQNPTFSMPLRRKNSIIFKLSNINALKKLIKIFGREKLKTKKRIEFLKWSKIFFSIMESQTTSTPLTNRNKKRIKDFFLIKRDSF</sequence>
<dbReference type="EMBL" id="MT957399">
    <property type="protein sequence ID" value="QOU12321.1"/>
    <property type="molecule type" value="Genomic_DNA"/>
</dbReference>
<evidence type="ECO:0000256" key="1">
    <source>
        <dbReference type="SAM" id="MobiDB-lite"/>
    </source>
</evidence>
<dbReference type="PANTHER" id="PTHR36181">
    <property type="entry name" value="INTRON-ENCODED ENDONUCLEASE AI3-RELATED"/>
    <property type="match status" value="1"/>
</dbReference>
<reference evidence="2" key="1">
    <citation type="journal article" date="2020" name="Genome Biol. Evol.">
        <title>Mitochondrial genome evolution of placozoans: gene rearrangements and repeat expansions.</title>
        <authorList>
            <person name="Miyazawa H."/>
            <person name="Osigus H.J."/>
            <person name="Rolfes S."/>
            <person name="Kamm K."/>
            <person name="Schierwater B."/>
            <person name="Nakano H."/>
        </authorList>
    </citation>
    <scope>NUCLEOTIDE SEQUENCE</scope>
</reference>
<geneLocation type="mitochondrion" evidence="2"/>
<name>A0A7U3RWW3_9METZ</name>
<dbReference type="SUPFAM" id="SSF55608">
    <property type="entry name" value="Homing endonucleases"/>
    <property type="match status" value="1"/>
</dbReference>
<feature type="region of interest" description="Disordered" evidence="1">
    <location>
        <begin position="44"/>
        <end position="63"/>
    </location>
</feature>
<proteinExistence type="predicted"/>
<protein>
    <submittedName>
        <fullName evidence="2">ORF501</fullName>
    </submittedName>
</protein>
<evidence type="ECO:0000313" key="2">
    <source>
        <dbReference type="EMBL" id="QOU12321.1"/>
    </source>
</evidence>
<dbReference type="InterPro" id="IPR027434">
    <property type="entry name" value="Homing_endonucl"/>
</dbReference>
<dbReference type="InterPro" id="IPR051289">
    <property type="entry name" value="LAGLIDADG_Endonuclease"/>
</dbReference>
<gene>
    <name evidence="2" type="primary">ORF501</name>
</gene>
<keyword evidence="2" id="KW-0496">Mitochondrion</keyword>
<dbReference type="Gene3D" id="3.10.28.10">
    <property type="entry name" value="Homing endonucleases"/>
    <property type="match status" value="1"/>
</dbReference>
<organism evidence="2">
    <name type="scientific">Hoilungia sp. H23</name>
    <dbReference type="NCBI Taxonomy" id="2781605"/>
    <lineage>
        <taxon>Eukaryota</taxon>
        <taxon>Metazoa</taxon>
        <taxon>Placozoa</taxon>
        <taxon>Uniplacotomia</taxon>
        <taxon>Hoilungea</taxon>
        <taxon>Hoilungidae</taxon>
        <taxon>Hoilungia</taxon>
    </lineage>
</organism>
<accession>A0A7U3RWW3</accession>